<keyword evidence="2" id="KW-1185">Reference proteome</keyword>
<reference evidence="1 2" key="1">
    <citation type="submission" date="2021-04" db="EMBL/GenBank/DDBJ databases">
        <authorList>
            <person name="Pira H."/>
            <person name="Risdian C."/>
            <person name="Wink J."/>
        </authorList>
    </citation>
    <scope>NUCLEOTIDE SEQUENCE [LARGE SCALE GENOMIC DNA]</scope>
    <source>
        <strain evidence="1 2">DSM 107782</strain>
    </source>
</reference>
<dbReference type="EMBL" id="JAGSGB010000004">
    <property type="protein sequence ID" value="MBZ6379848.1"/>
    <property type="molecule type" value="Genomic_DNA"/>
</dbReference>
<evidence type="ECO:0000313" key="2">
    <source>
        <dbReference type="Proteomes" id="UP000824621"/>
    </source>
</evidence>
<protein>
    <recommendedName>
        <fullName evidence="3">Tyr recombinase domain-containing protein</fullName>
    </recommendedName>
</protein>
<evidence type="ECO:0008006" key="3">
    <source>
        <dbReference type="Google" id="ProtNLM"/>
    </source>
</evidence>
<organism evidence="1 2">
    <name type="scientific">Pacificimonas aurantium</name>
    <dbReference type="NCBI Taxonomy" id="1250540"/>
    <lineage>
        <taxon>Bacteria</taxon>
        <taxon>Pseudomonadati</taxon>
        <taxon>Pseudomonadota</taxon>
        <taxon>Alphaproteobacteria</taxon>
        <taxon>Sphingomonadales</taxon>
        <taxon>Sphingosinicellaceae</taxon>
        <taxon>Pacificimonas</taxon>
    </lineage>
</organism>
<accession>A0ABS7WQH1</accession>
<dbReference type="SUPFAM" id="SSF56349">
    <property type="entry name" value="DNA breaking-rejoining enzymes"/>
    <property type="match status" value="1"/>
</dbReference>
<dbReference type="Proteomes" id="UP000824621">
    <property type="component" value="Unassembled WGS sequence"/>
</dbReference>
<dbReference type="RefSeq" id="WP_143712250.1">
    <property type="nucleotide sequence ID" value="NZ_JAGSGB010000004.1"/>
</dbReference>
<comment type="caution">
    <text evidence="1">The sequence shown here is derived from an EMBL/GenBank/DDBJ whole genome shotgun (WGS) entry which is preliminary data.</text>
</comment>
<dbReference type="InterPro" id="IPR011010">
    <property type="entry name" value="DNA_brk_join_enz"/>
</dbReference>
<name>A0ABS7WQH1_9SPHN</name>
<gene>
    <name evidence="1" type="ORF">KCN53_14555</name>
</gene>
<evidence type="ECO:0000313" key="1">
    <source>
        <dbReference type="EMBL" id="MBZ6379848.1"/>
    </source>
</evidence>
<sequence>MSTTIPDMPDRSMHGLRYAAAGRLEAAGCTVVECTSVLGHRAYQMALKYMAQRRSSEAAMSRIPNQNKR</sequence>
<proteinExistence type="predicted"/>